<evidence type="ECO:0000313" key="6">
    <source>
        <dbReference type="Proteomes" id="UP000031397"/>
    </source>
</evidence>
<evidence type="ECO:0000256" key="2">
    <source>
        <dbReference type="SAM" id="MobiDB-lite"/>
    </source>
</evidence>
<dbReference type="Gene3D" id="1.10.10.630">
    <property type="entry name" value="DnaD domain-like"/>
    <property type="match status" value="1"/>
</dbReference>
<comment type="caution">
    <text evidence="5">The sequence shown here is derived from an EMBL/GenBank/DDBJ whole genome shotgun (WGS) entry which is preliminary data.</text>
</comment>
<dbReference type="PATRIC" id="fig|1614.7.peg.579"/>
<protein>
    <submittedName>
        <fullName evidence="5">DNA replication protein DnaD (Primosomal protein DnaD)</fullName>
    </submittedName>
</protein>
<dbReference type="EMBL" id="JOJZ01000010">
    <property type="protein sequence ID" value="KID42186.1"/>
    <property type="molecule type" value="Genomic_DNA"/>
</dbReference>
<comment type="similarity">
    <text evidence="1">Belongs to the DnaB/DnaD family.</text>
</comment>
<feature type="domain" description="DnaB/C C-terminal" evidence="3">
    <location>
        <begin position="135"/>
        <end position="207"/>
    </location>
</feature>
<feature type="compositionally biased region" description="Basic and acidic residues" evidence="2">
    <location>
        <begin position="208"/>
        <end position="217"/>
    </location>
</feature>
<sequence length="236" mass="27308">MSENLERYLDYGSISVSGFLLQHFAELGMNPSELVIFLELVLARSQGNLFPSAKKLSQATGISENDIYNLLHQLVSKNIISISSTKSGEDEYKFNLLNSKIDKLIDSKTNIKTGNRSQQERNKQNDTVKERKGLFKKIQEEFGRPLSSIELEMINQWIDQDHYSPEIIELALKESVLSQVYSLKYMDRILLNWQHQNIKTAAQVQQANERRQKGIESKHKRKPNQNIPIFKIDNQR</sequence>
<evidence type="ECO:0000313" key="5">
    <source>
        <dbReference type="EMBL" id="KID42186.1"/>
    </source>
</evidence>
<name>A0A0C1PQL6_9LACO</name>
<organism evidence="5 6">
    <name type="scientific">Fructilactobacillus fructivorans</name>
    <dbReference type="NCBI Taxonomy" id="1614"/>
    <lineage>
        <taxon>Bacteria</taxon>
        <taxon>Bacillati</taxon>
        <taxon>Bacillota</taxon>
        <taxon>Bacilli</taxon>
        <taxon>Lactobacillales</taxon>
        <taxon>Lactobacillaceae</taxon>
        <taxon>Fructilactobacillus</taxon>
    </lineage>
</organism>
<dbReference type="GeneID" id="74913277"/>
<evidence type="ECO:0000259" key="4">
    <source>
        <dbReference type="Pfam" id="PF21984"/>
    </source>
</evidence>
<reference evidence="5 6" key="1">
    <citation type="submission" date="2014-06" db="EMBL/GenBank/DDBJ databases">
        <title>Functional and comparative genomic analyses of the Drosophila gut microbiota identify candidate symbiosis factors.</title>
        <authorList>
            <person name="Newell P.D."/>
            <person name="Chaston J.M."/>
            <person name="Douglas A.E."/>
        </authorList>
    </citation>
    <scope>NUCLEOTIDE SEQUENCE [LARGE SCALE GENOMIC DNA]</scope>
    <source>
        <strain evidence="5 6">DmCS_002</strain>
    </source>
</reference>
<feature type="domain" description="DnaD N-terminal" evidence="4">
    <location>
        <begin position="17"/>
        <end position="108"/>
    </location>
</feature>
<dbReference type="Pfam" id="PF21984">
    <property type="entry name" value="DnaD_N"/>
    <property type="match status" value="1"/>
</dbReference>
<dbReference type="PANTHER" id="PTHR37293">
    <property type="entry name" value="PHAGE REPLICATION PROTEIN-RELATED"/>
    <property type="match status" value="1"/>
</dbReference>
<proteinExistence type="inferred from homology"/>
<dbReference type="Proteomes" id="UP000031397">
    <property type="component" value="Unassembled WGS sequence"/>
</dbReference>
<evidence type="ECO:0000259" key="3">
    <source>
        <dbReference type="Pfam" id="PF07261"/>
    </source>
</evidence>
<dbReference type="InterPro" id="IPR053162">
    <property type="entry name" value="DnaD"/>
</dbReference>
<accession>A0A0C1PQL6</accession>
<dbReference type="InterPro" id="IPR036388">
    <property type="entry name" value="WH-like_DNA-bd_sf"/>
</dbReference>
<evidence type="ECO:0000256" key="1">
    <source>
        <dbReference type="ARBA" id="ARBA00093462"/>
    </source>
</evidence>
<dbReference type="NCBIfam" id="TIGR01446">
    <property type="entry name" value="DnaD_dom"/>
    <property type="match status" value="1"/>
</dbReference>
<feature type="region of interest" description="Disordered" evidence="2">
    <location>
        <begin position="204"/>
        <end position="236"/>
    </location>
</feature>
<dbReference type="InterPro" id="IPR006343">
    <property type="entry name" value="DnaB/C_C"/>
</dbReference>
<feature type="compositionally biased region" description="Basic and acidic residues" evidence="2">
    <location>
        <begin position="118"/>
        <end position="129"/>
    </location>
</feature>
<dbReference type="Pfam" id="PF07261">
    <property type="entry name" value="DnaB_2"/>
    <property type="match status" value="1"/>
</dbReference>
<keyword evidence="6" id="KW-1185">Reference proteome</keyword>
<dbReference type="Gene3D" id="1.10.10.10">
    <property type="entry name" value="Winged helix-like DNA-binding domain superfamily/Winged helix DNA-binding domain"/>
    <property type="match status" value="1"/>
</dbReference>
<dbReference type="OrthoDB" id="9770238at2"/>
<dbReference type="RefSeq" id="WP_039144001.1">
    <property type="nucleotide sequence ID" value="NZ_JOJZ01000010.1"/>
</dbReference>
<feature type="region of interest" description="Disordered" evidence="2">
    <location>
        <begin position="110"/>
        <end position="129"/>
    </location>
</feature>
<dbReference type="SUPFAM" id="SSF158499">
    <property type="entry name" value="DnaD domain-like"/>
    <property type="match status" value="1"/>
</dbReference>
<dbReference type="PANTHER" id="PTHR37293:SF6">
    <property type="entry name" value="DNA REPLICATION PROTEIN DNAD"/>
    <property type="match status" value="1"/>
</dbReference>
<dbReference type="InterPro" id="IPR053843">
    <property type="entry name" value="DnaD_N"/>
</dbReference>
<dbReference type="InterPro" id="IPR034829">
    <property type="entry name" value="DnaD-like_sf"/>
</dbReference>
<dbReference type="AlphaFoldDB" id="A0A0C1PQL6"/>
<gene>
    <name evidence="5" type="ORF">LfDm3_0591</name>
</gene>